<feature type="transmembrane region" description="Helical" evidence="1">
    <location>
        <begin position="37"/>
        <end position="58"/>
    </location>
</feature>
<name>A0A3E0H6T6_9PSEU</name>
<dbReference type="AlphaFoldDB" id="A0A3E0H6T6"/>
<comment type="caution">
    <text evidence="2">The sequence shown here is derived from an EMBL/GenBank/DDBJ whole genome shotgun (WGS) entry which is preliminary data.</text>
</comment>
<dbReference type="RefSeq" id="WP_170217883.1">
    <property type="nucleotide sequence ID" value="NZ_CP144375.1"/>
</dbReference>
<keyword evidence="3" id="KW-1185">Reference proteome</keyword>
<dbReference type="EMBL" id="QUNO01000013">
    <property type="protein sequence ID" value="REH39180.1"/>
    <property type="molecule type" value="Genomic_DNA"/>
</dbReference>
<protein>
    <submittedName>
        <fullName evidence="2">Uncharacterized protein</fullName>
    </submittedName>
</protein>
<evidence type="ECO:0000313" key="2">
    <source>
        <dbReference type="EMBL" id="REH39180.1"/>
    </source>
</evidence>
<dbReference type="Proteomes" id="UP000256269">
    <property type="component" value="Unassembled WGS sequence"/>
</dbReference>
<sequence length="61" mass="6805">MARLSRRLLFTVQADQPEPAGDDMFPREVRPPVMRTLWLGLLVALAFLIGVIVLVWGICGV</sequence>
<organism evidence="2 3">
    <name type="scientific">Kutzneria buriramensis</name>
    <dbReference type="NCBI Taxonomy" id="1045776"/>
    <lineage>
        <taxon>Bacteria</taxon>
        <taxon>Bacillati</taxon>
        <taxon>Actinomycetota</taxon>
        <taxon>Actinomycetes</taxon>
        <taxon>Pseudonocardiales</taxon>
        <taxon>Pseudonocardiaceae</taxon>
        <taxon>Kutzneria</taxon>
    </lineage>
</organism>
<proteinExistence type="predicted"/>
<evidence type="ECO:0000256" key="1">
    <source>
        <dbReference type="SAM" id="Phobius"/>
    </source>
</evidence>
<keyword evidence="1" id="KW-1133">Transmembrane helix</keyword>
<reference evidence="2 3" key="1">
    <citation type="submission" date="2018-08" db="EMBL/GenBank/DDBJ databases">
        <title>Genomic Encyclopedia of Archaeal and Bacterial Type Strains, Phase II (KMG-II): from individual species to whole genera.</title>
        <authorList>
            <person name="Goeker M."/>
        </authorList>
    </citation>
    <scope>NUCLEOTIDE SEQUENCE [LARGE SCALE GENOMIC DNA]</scope>
    <source>
        <strain evidence="2 3">DSM 45791</strain>
    </source>
</reference>
<evidence type="ECO:0000313" key="3">
    <source>
        <dbReference type="Proteomes" id="UP000256269"/>
    </source>
</evidence>
<accession>A0A3E0H6T6</accession>
<keyword evidence="1" id="KW-0812">Transmembrane</keyword>
<gene>
    <name evidence="2" type="ORF">BCF44_11335</name>
</gene>
<keyword evidence="1" id="KW-0472">Membrane</keyword>